<reference evidence="3" key="1">
    <citation type="submission" date="2022-01" db="EMBL/GenBank/DDBJ databases">
        <authorList>
            <person name="Braso-Vives M."/>
        </authorList>
    </citation>
    <scope>NUCLEOTIDE SEQUENCE</scope>
</reference>
<dbReference type="AlphaFoldDB" id="A0A8J9ZNY8"/>
<evidence type="ECO:0000256" key="1">
    <source>
        <dbReference type="SAM" id="Coils"/>
    </source>
</evidence>
<evidence type="ECO:0000256" key="2">
    <source>
        <dbReference type="SAM" id="MobiDB-lite"/>
    </source>
</evidence>
<name>A0A8J9ZNY8_BRALA</name>
<feature type="region of interest" description="Disordered" evidence="2">
    <location>
        <begin position="1"/>
        <end position="21"/>
    </location>
</feature>
<protein>
    <submittedName>
        <fullName evidence="3">Hypp2129 protein</fullName>
    </submittedName>
</protein>
<accession>A0A8J9ZNY8</accession>
<evidence type="ECO:0000313" key="3">
    <source>
        <dbReference type="EMBL" id="CAH1259004.1"/>
    </source>
</evidence>
<gene>
    <name evidence="3" type="primary">Hypp2129</name>
    <name evidence="3" type="ORF">BLAG_LOCUS16401</name>
</gene>
<feature type="coiled-coil region" evidence="1">
    <location>
        <begin position="25"/>
        <end position="52"/>
    </location>
</feature>
<feature type="compositionally biased region" description="Basic and acidic residues" evidence="2">
    <location>
        <begin position="1"/>
        <end position="17"/>
    </location>
</feature>
<keyword evidence="4" id="KW-1185">Reference proteome</keyword>
<sequence length="86" mass="9742">MLRTKNVSDSEETRTEKQPLGVASRVCLENANSGLRAEIARLRQELKRLSVHVMNHMELCHAAWRTEQLTAAPRTDNEQDSATPQD</sequence>
<evidence type="ECO:0000313" key="4">
    <source>
        <dbReference type="Proteomes" id="UP000838412"/>
    </source>
</evidence>
<keyword evidence="1" id="KW-0175">Coiled coil</keyword>
<organism evidence="3 4">
    <name type="scientific">Branchiostoma lanceolatum</name>
    <name type="common">Common lancelet</name>
    <name type="synonym">Amphioxus lanceolatum</name>
    <dbReference type="NCBI Taxonomy" id="7740"/>
    <lineage>
        <taxon>Eukaryota</taxon>
        <taxon>Metazoa</taxon>
        <taxon>Chordata</taxon>
        <taxon>Cephalochordata</taxon>
        <taxon>Leptocardii</taxon>
        <taxon>Amphioxiformes</taxon>
        <taxon>Branchiostomatidae</taxon>
        <taxon>Branchiostoma</taxon>
    </lineage>
</organism>
<dbReference type="EMBL" id="OV696688">
    <property type="protein sequence ID" value="CAH1259004.1"/>
    <property type="molecule type" value="Genomic_DNA"/>
</dbReference>
<proteinExistence type="predicted"/>
<dbReference type="Proteomes" id="UP000838412">
    <property type="component" value="Chromosome 3"/>
</dbReference>